<proteinExistence type="predicted"/>
<keyword evidence="2" id="KW-0812">Transmembrane</keyword>
<dbReference type="InterPro" id="IPR057641">
    <property type="entry name" value="W02B3_4_N"/>
</dbReference>
<dbReference type="InterPro" id="IPR009644">
    <property type="entry name" value="FKTN/MNN4/W02B3.4-1"/>
</dbReference>
<evidence type="ECO:0000256" key="1">
    <source>
        <dbReference type="ARBA" id="ARBA00004167"/>
    </source>
</evidence>
<dbReference type="PANTHER" id="PTHR15407:SF28">
    <property type="entry name" value="RIBITOL-5-PHOSPHATE TRANSFERASE FKTN"/>
    <property type="match status" value="1"/>
</dbReference>
<sequence>MRLSGLFLLIPCIILLPIFLYQTTNGGKLAGQLQAYTKVNCFDLLQSLNTLIPIIIIDEIILEQIEANNCLEANTQKIKIGVDISFISSSYLTNDPRFEVFYFKNDSSKDYVAFETEPKRIIPKLNNLKRYFNVYYPSDTTRFLEYWKRSKFIDCLNLFIPRNTTNYWKGSPAATRSLAVLRDLLLDYNMFAFLNGGTLLGWYRECTIIPHTHDMDLAVFAEQYNDNFTQHLINGTLPFKIKRKFGKPDDSQEMTVQRKQGSTMLIDIFFMYSEKNENGTFSYVGGHAPDGSKFKYTYPPYNPYCAADLHGHIFWITCTPLEMLKHEYGKLWYMDHPTSKYSWSSSSFNVKRNGKWKKEEMKDVYIIF</sequence>
<dbReference type="AlphaFoldDB" id="A0A8S1ERT6"/>
<evidence type="ECO:0000259" key="6">
    <source>
        <dbReference type="Pfam" id="PF24413"/>
    </source>
</evidence>
<keyword evidence="8" id="KW-1185">Reference proteome</keyword>
<gene>
    <name evidence="7" type="ORF">CBOVIS_LOCUS5353</name>
</gene>
<evidence type="ECO:0000256" key="4">
    <source>
        <dbReference type="ARBA" id="ARBA00023136"/>
    </source>
</evidence>
<keyword evidence="5" id="KW-0732">Signal</keyword>
<accession>A0A8S1ERT6</accession>
<comment type="subcellular location">
    <subcellularLocation>
        <location evidence="1">Membrane</location>
        <topology evidence="1">Single-pass membrane protein</topology>
    </subcellularLocation>
</comment>
<dbReference type="Proteomes" id="UP000494206">
    <property type="component" value="Unassembled WGS sequence"/>
</dbReference>
<feature type="signal peptide" evidence="5">
    <location>
        <begin position="1"/>
        <end position="26"/>
    </location>
</feature>
<dbReference type="Pfam" id="PF24413">
    <property type="entry name" value="W02B3_4_N"/>
    <property type="match status" value="1"/>
</dbReference>
<organism evidence="7 8">
    <name type="scientific">Caenorhabditis bovis</name>
    <dbReference type="NCBI Taxonomy" id="2654633"/>
    <lineage>
        <taxon>Eukaryota</taxon>
        <taxon>Metazoa</taxon>
        <taxon>Ecdysozoa</taxon>
        <taxon>Nematoda</taxon>
        <taxon>Chromadorea</taxon>
        <taxon>Rhabditida</taxon>
        <taxon>Rhabditina</taxon>
        <taxon>Rhabditomorpha</taxon>
        <taxon>Rhabditoidea</taxon>
        <taxon>Rhabditidae</taxon>
        <taxon>Peloderinae</taxon>
        <taxon>Caenorhabditis</taxon>
    </lineage>
</organism>
<evidence type="ECO:0000313" key="8">
    <source>
        <dbReference type="Proteomes" id="UP000494206"/>
    </source>
</evidence>
<comment type="caution">
    <text evidence="7">The sequence shown here is derived from an EMBL/GenBank/DDBJ whole genome shotgun (WGS) entry which is preliminary data.</text>
</comment>
<dbReference type="PANTHER" id="PTHR15407">
    <property type="entry name" value="FUKUTIN-RELATED"/>
    <property type="match status" value="1"/>
</dbReference>
<protein>
    <recommendedName>
        <fullName evidence="6">W02B3.4-like N-terminal domain-containing protein</fullName>
    </recommendedName>
</protein>
<evidence type="ECO:0000256" key="2">
    <source>
        <dbReference type="ARBA" id="ARBA00022692"/>
    </source>
</evidence>
<evidence type="ECO:0000313" key="7">
    <source>
        <dbReference type="EMBL" id="CAB3402782.1"/>
    </source>
</evidence>
<dbReference type="EMBL" id="CADEPM010000003">
    <property type="protein sequence ID" value="CAB3402782.1"/>
    <property type="molecule type" value="Genomic_DNA"/>
</dbReference>
<dbReference type="OrthoDB" id="444255at2759"/>
<dbReference type="GO" id="GO:0016020">
    <property type="term" value="C:membrane"/>
    <property type="evidence" value="ECO:0007669"/>
    <property type="project" value="UniProtKB-SubCell"/>
</dbReference>
<evidence type="ECO:0000256" key="3">
    <source>
        <dbReference type="ARBA" id="ARBA00022989"/>
    </source>
</evidence>
<dbReference type="GO" id="GO:0009100">
    <property type="term" value="P:glycoprotein metabolic process"/>
    <property type="evidence" value="ECO:0007669"/>
    <property type="project" value="UniProtKB-ARBA"/>
</dbReference>
<keyword evidence="4" id="KW-0472">Membrane</keyword>
<feature type="chain" id="PRO_5035779227" description="W02B3.4-like N-terminal domain-containing protein" evidence="5">
    <location>
        <begin position="27"/>
        <end position="368"/>
    </location>
</feature>
<evidence type="ECO:0000256" key="5">
    <source>
        <dbReference type="SAM" id="SignalP"/>
    </source>
</evidence>
<name>A0A8S1ERT6_9PELO</name>
<reference evidence="7 8" key="1">
    <citation type="submission" date="2020-04" db="EMBL/GenBank/DDBJ databases">
        <authorList>
            <person name="Laetsch R D."/>
            <person name="Stevens L."/>
            <person name="Kumar S."/>
            <person name="Blaxter L. M."/>
        </authorList>
    </citation>
    <scope>NUCLEOTIDE SEQUENCE [LARGE SCALE GENOMIC DNA]</scope>
</reference>
<keyword evidence="3" id="KW-1133">Transmembrane helix</keyword>
<feature type="domain" description="W02B3.4-like N-terminal" evidence="6">
    <location>
        <begin position="40"/>
        <end position="154"/>
    </location>
</feature>